<dbReference type="AlphaFoldDB" id="A0A7W6WGH9"/>
<dbReference type="Pfam" id="PF04230">
    <property type="entry name" value="PS_pyruv_trans"/>
    <property type="match status" value="1"/>
</dbReference>
<proteinExistence type="predicted"/>
<dbReference type="EMBL" id="JACIGM010000010">
    <property type="protein sequence ID" value="MBB4276713.1"/>
    <property type="molecule type" value="Genomic_DNA"/>
</dbReference>
<evidence type="ECO:0000259" key="1">
    <source>
        <dbReference type="Pfam" id="PF04230"/>
    </source>
</evidence>
<protein>
    <submittedName>
        <fullName evidence="2">Polysaccharide pyruvyl transferase WcaK-like protein</fullName>
    </submittedName>
</protein>
<comment type="caution">
    <text evidence="2">The sequence shown here is derived from an EMBL/GenBank/DDBJ whole genome shotgun (WGS) entry which is preliminary data.</text>
</comment>
<reference evidence="2 3" key="1">
    <citation type="submission" date="2020-08" db="EMBL/GenBank/DDBJ databases">
        <title>Genomic Encyclopedia of Type Strains, Phase IV (KMG-V): Genome sequencing to study the core and pangenomes of soil and plant-associated prokaryotes.</title>
        <authorList>
            <person name="Whitman W."/>
        </authorList>
    </citation>
    <scope>NUCLEOTIDE SEQUENCE [LARGE SCALE GENOMIC DNA]</scope>
    <source>
        <strain evidence="2 3">SEMIA 402</strain>
    </source>
</reference>
<evidence type="ECO:0000313" key="2">
    <source>
        <dbReference type="EMBL" id="MBB4276713.1"/>
    </source>
</evidence>
<dbReference type="PANTHER" id="PTHR36836:SF1">
    <property type="entry name" value="COLANIC ACID BIOSYNTHESIS PROTEIN WCAK"/>
    <property type="match status" value="1"/>
</dbReference>
<name>A0A7W6WGH9_9HYPH</name>
<keyword evidence="2" id="KW-0808">Transferase</keyword>
<sequence length="382" mass="41728">MKAPVAIVFANLKGNLGDFAILHAMLVDLERKRSGHPVHVYSQGFVPVDHARLAAFRKVAPPFELAGTTFTDNHRLHRVRVKIARFFRLRQRYQALRIKSLARNATPDAETFSRYDGVYIAGGAQWTGENSGVSMFATLRAMAAYTDRIFSYPVSVSSSLWKLNTRSGLAADFFRIQAPLIARDSTSEGMLKELGLNAALGADCVFSLAEIGKSVEAAPRGKTSLRVLLVVTSQEAVAISGALQRLRSHGISIALLTTCESEDFAVQKPTAEANGAQFLAPLTWQETVAEMKASDVVITNRLHGLILASFAGVPILPLTDRSKVLAVVNDAALPLKISNLEHLNVEVVKEAVDRRAEIVSKIADYRDRAQSKLRSPIPDERA</sequence>
<dbReference type="PANTHER" id="PTHR36836">
    <property type="entry name" value="COLANIC ACID BIOSYNTHESIS PROTEIN WCAK"/>
    <property type="match status" value="1"/>
</dbReference>
<dbReference type="RefSeq" id="WP_183927435.1">
    <property type="nucleotide sequence ID" value="NZ_JACIGM010000010.1"/>
</dbReference>
<dbReference type="GO" id="GO:0016740">
    <property type="term" value="F:transferase activity"/>
    <property type="evidence" value="ECO:0007669"/>
    <property type="project" value="UniProtKB-KW"/>
</dbReference>
<dbReference type="Proteomes" id="UP000533641">
    <property type="component" value="Unassembled WGS sequence"/>
</dbReference>
<evidence type="ECO:0000313" key="3">
    <source>
        <dbReference type="Proteomes" id="UP000533641"/>
    </source>
</evidence>
<accession>A0A7W6WGH9</accession>
<feature type="domain" description="Polysaccharide pyruvyl transferase" evidence="1">
    <location>
        <begin position="15"/>
        <end position="318"/>
    </location>
</feature>
<dbReference type="InterPro" id="IPR007345">
    <property type="entry name" value="Polysacch_pyruvyl_Trfase"/>
</dbReference>
<gene>
    <name evidence="2" type="ORF">GGE12_004510</name>
</gene>
<organism evidence="2 3">
    <name type="scientific">Rhizobium mongolense</name>
    <dbReference type="NCBI Taxonomy" id="57676"/>
    <lineage>
        <taxon>Bacteria</taxon>
        <taxon>Pseudomonadati</taxon>
        <taxon>Pseudomonadota</taxon>
        <taxon>Alphaproteobacteria</taxon>
        <taxon>Hyphomicrobiales</taxon>
        <taxon>Rhizobiaceae</taxon>
        <taxon>Rhizobium/Agrobacterium group</taxon>
        <taxon>Rhizobium</taxon>
    </lineage>
</organism>